<proteinExistence type="predicted"/>
<sequence length="102" mass="11110">MGPRLPVSQVRVFLYDVHTPLGPGILVPSDSLLSANGRRPRPILRVATAGRSFDSECSRRSGTQLPVHRNRRLCELGGGDAEGTCTKLGRRTVMKARGCGRR</sequence>
<protein>
    <submittedName>
        <fullName evidence="1">Uncharacterized protein</fullName>
    </submittedName>
</protein>
<name>A0A5C3NPU0_9APHY</name>
<accession>A0A5C3NPU0</accession>
<dbReference type="AlphaFoldDB" id="A0A5C3NPU0"/>
<gene>
    <name evidence="1" type="ORF">K466DRAFT_61861</name>
</gene>
<evidence type="ECO:0000313" key="1">
    <source>
        <dbReference type="EMBL" id="TFK78709.1"/>
    </source>
</evidence>
<organism evidence="1 2">
    <name type="scientific">Polyporus arcularius HHB13444</name>
    <dbReference type="NCBI Taxonomy" id="1314778"/>
    <lineage>
        <taxon>Eukaryota</taxon>
        <taxon>Fungi</taxon>
        <taxon>Dikarya</taxon>
        <taxon>Basidiomycota</taxon>
        <taxon>Agaricomycotina</taxon>
        <taxon>Agaricomycetes</taxon>
        <taxon>Polyporales</taxon>
        <taxon>Polyporaceae</taxon>
        <taxon>Polyporus</taxon>
    </lineage>
</organism>
<evidence type="ECO:0000313" key="2">
    <source>
        <dbReference type="Proteomes" id="UP000308197"/>
    </source>
</evidence>
<dbReference type="Proteomes" id="UP000308197">
    <property type="component" value="Unassembled WGS sequence"/>
</dbReference>
<keyword evidence="2" id="KW-1185">Reference proteome</keyword>
<dbReference type="EMBL" id="ML212371">
    <property type="protein sequence ID" value="TFK78709.1"/>
    <property type="molecule type" value="Genomic_DNA"/>
</dbReference>
<dbReference type="InParanoid" id="A0A5C3NPU0"/>
<reference evidence="1 2" key="1">
    <citation type="journal article" date="2019" name="Nat. Ecol. Evol.">
        <title>Megaphylogeny resolves global patterns of mushroom evolution.</title>
        <authorList>
            <person name="Varga T."/>
            <person name="Krizsan K."/>
            <person name="Foldi C."/>
            <person name="Dima B."/>
            <person name="Sanchez-Garcia M."/>
            <person name="Sanchez-Ramirez S."/>
            <person name="Szollosi G.J."/>
            <person name="Szarkandi J.G."/>
            <person name="Papp V."/>
            <person name="Albert L."/>
            <person name="Andreopoulos W."/>
            <person name="Angelini C."/>
            <person name="Antonin V."/>
            <person name="Barry K.W."/>
            <person name="Bougher N.L."/>
            <person name="Buchanan P."/>
            <person name="Buyck B."/>
            <person name="Bense V."/>
            <person name="Catcheside P."/>
            <person name="Chovatia M."/>
            <person name="Cooper J."/>
            <person name="Damon W."/>
            <person name="Desjardin D."/>
            <person name="Finy P."/>
            <person name="Geml J."/>
            <person name="Haridas S."/>
            <person name="Hughes K."/>
            <person name="Justo A."/>
            <person name="Karasinski D."/>
            <person name="Kautmanova I."/>
            <person name="Kiss B."/>
            <person name="Kocsube S."/>
            <person name="Kotiranta H."/>
            <person name="LaButti K.M."/>
            <person name="Lechner B.E."/>
            <person name="Liimatainen K."/>
            <person name="Lipzen A."/>
            <person name="Lukacs Z."/>
            <person name="Mihaltcheva S."/>
            <person name="Morgado L.N."/>
            <person name="Niskanen T."/>
            <person name="Noordeloos M.E."/>
            <person name="Ohm R.A."/>
            <person name="Ortiz-Santana B."/>
            <person name="Ovrebo C."/>
            <person name="Racz N."/>
            <person name="Riley R."/>
            <person name="Savchenko A."/>
            <person name="Shiryaev A."/>
            <person name="Soop K."/>
            <person name="Spirin V."/>
            <person name="Szebenyi C."/>
            <person name="Tomsovsky M."/>
            <person name="Tulloss R.E."/>
            <person name="Uehling J."/>
            <person name="Grigoriev I.V."/>
            <person name="Vagvolgyi C."/>
            <person name="Papp T."/>
            <person name="Martin F.M."/>
            <person name="Miettinen O."/>
            <person name="Hibbett D.S."/>
            <person name="Nagy L.G."/>
        </authorList>
    </citation>
    <scope>NUCLEOTIDE SEQUENCE [LARGE SCALE GENOMIC DNA]</scope>
    <source>
        <strain evidence="1 2">HHB13444</strain>
    </source>
</reference>